<feature type="compositionally biased region" description="Basic and acidic residues" evidence="19">
    <location>
        <begin position="652"/>
        <end position="663"/>
    </location>
</feature>
<dbReference type="SUPFAM" id="SSF47031">
    <property type="entry name" value="Second domain of FERM"/>
    <property type="match status" value="1"/>
</dbReference>
<dbReference type="Pfam" id="PF00169">
    <property type="entry name" value="PH"/>
    <property type="match status" value="2"/>
</dbReference>
<evidence type="ECO:0000256" key="17">
    <source>
        <dbReference type="ARBA" id="ARBA00042170"/>
    </source>
</evidence>
<feature type="compositionally biased region" description="Basic and acidic residues" evidence="19">
    <location>
        <begin position="510"/>
        <end position="519"/>
    </location>
</feature>
<feature type="region of interest" description="Disordered" evidence="19">
    <location>
        <begin position="1005"/>
        <end position="1024"/>
    </location>
</feature>
<dbReference type="Gene3D" id="3.10.20.90">
    <property type="entry name" value="Phosphatidylinositol 3-kinase Catalytic Subunit, Chain A, domain 1"/>
    <property type="match status" value="1"/>
</dbReference>
<dbReference type="Proteomes" id="UP000749559">
    <property type="component" value="Unassembled WGS sequence"/>
</dbReference>
<dbReference type="InterPro" id="IPR029071">
    <property type="entry name" value="Ubiquitin-like_domsf"/>
</dbReference>
<dbReference type="GO" id="GO:0008092">
    <property type="term" value="F:cytoskeletal protein binding"/>
    <property type="evidence" value="ECO:0007669"/>
    <property type="project" value="InterPro"/>
</dbReference>
<dbReference type="Gene3D" id="1.20.900.10">
    <property type="entry name" value="Dbl homology (DH) domain"/>
    <property type="match status" value="1"/>
</dbReference>
<dbReference type="InterPro" id="IPR035899">
    <property type="entry name" value="DBL_dom_sf"/>
</dbReference>
<dbReference type="PANTHER" id="PTHR45858">
    <property type="entry name" value="FERM DOMAIN CONTAINING PROTEIN"/>
    <property type="match status" value="1"/>
</dbReference>
<feature type="domain" description="PH" evidence="20">
    <location>
        <begin position="889"/>
        <end position="986"/>
    </location>
</feature>
<dbReference type="Gene3D" id="2.30.29.30">
    <property type="entry name" value="Pleckstrin-homology domain (PH domain)/Phosphotyrosine-binding domain (PTB)"/>
    <property type="match status" value="3"/>
</dbReference>
<evidence type="ECO:0000256" key="13">
    <source>
        <dbReference type="ARBA" id="ARBA00023136"/>
    </source>
</evidence>
<evidence type="ECO:0000256" key="11">
    <source>
        <dbReference type="ARBA" id="ARBA00022737"/>
    </source>
</evidence>
<dbReference type="Pfam" id="PF08736">
    <property type="entry name" value="FA"/>
    <property type="match status" value="1"/>
</dbReference>
<evidence type="ECO:0000256" key="18">
    <source>
        <dbReference type="SAM" id="Coils"/>
    </source>
</evidence>
<protein>
    <recommendedName>
        <fullName evidence="16">FERM, ARHGEF and pleckstrin domain-containing protein 1</fullName>
    </recommendedName>
    <alternativeName>
        <fullName evidence="17">FERM, RhoGEF and pleckstrin domain-containing protein 1</fullName>
    </alternativeName>
</protein>
<dbReference type="CDD" id="cd14473">
    <property type="entry name" value="FERM_B-lobe"/>
    <property type="match status" value="1"/>
</dbReference>
<comment type="subcellular location">
    <subcellularLocation>
        <location evidence="2">Cell membrane</location>
        <topology evidence="2">Peripheral membrane protein</topology>
        <orientation evidence="2">Cytoplasmic side</orientation>
    </subcellularLocation>
    <subcellularLocation>
        <location evidence="1">Cell projection</location>
        <location evidence="1">Dendrite</location>
    </subcellularLocation>
    <subcellularLocation>
        <location evidence="5">Cell projection</location>
        <location evidence="5">Dendritic spine</location>
    </subcellularLocation>
    <subcellularLocation>
        <location evidence="3">Cell projection</location>
        <location evidence="3">Filopodium</location>
    </subcellularLocation>
    <subcellularLocation>
        <location evidence="4">Cytoplasm</location>
        <location evidence="4">Cytosol</location>
    </subcellularLocation>
    <subcellularLocation>
        <location evidence="15">Synapse</location>
        <location evidence="15">Synaptosome</location>
    </subcellularLocation>
</comment>
<feature type="compositionally biased region" description="Low complexity" evidence="19">
    <location>
        <begin position="558"/>
        <end position="578"/>
    </location>
</feature>
<accession>A0A8S4NHC4</accession>
<evidence type="ECO:0000256" key="9">
    <source>
        <dbReference type="ARBA" id="ARBA00022599"/>
    </source>
</evidence>
<dbReference type="SMART" id="SM00295">
    <property type="entry name" value="B41"/>
    <property type="match status" value="1"/>
</dbReference>
<dbReference type="CDD" id="cd00160">
    <property type="entry name" value="RhoGEF"/>
    <property type="match status" value="1"/>
</dbReference>
<dbReference type="FunFam" id="3.10.20.90:FF:000040">
    <property type="entry name" value="FERM, RhoGEF and pleckstrin domain-containing protein"/>
    <property type="match status" value="1"/>
</dbReference>
<dbReference type="FunFam" id="1.20.900.10:FF:000021">
    <property type="entry name" value="FERM, RhoGEF and pleckstrin domain-containing protein 1"/>
    <property type="match status" value="1"/>
</dbReference>
<evidence type="ECO:0000313" key="24">
    <source>
        <dbReference type="Proteomes" id="UP000749559"/>
    </source>
</evidence>
<evidence type="ECO:0000259" key="22">
    <source>
        <dbReference type="PROSITE" id="PS50057"/>
    </source>
</evidence>
<dbReference type="FunFam" id="1.20.80.10:FF:000005">
    <property type="entry name" value="FERM, RhoGEF and pleckstrin domain-containing protein 1"/>
    <property type="match status" value="1"/>
</dbReference>
<dbReference type="InterPro" id="IPR014847">
    <property type="entry name" value="FA"/>
</dbReference>
<feature type="region of interest" description="Disordered" evidence="19">
    <location>
        <begin position="345"/>
        <end position="446"/>
    </location>
</feature>
<dbReference type="InterPro" id="IPR000219">
    <property type="entry name" value="DH_dom"/>
</dbReference>
<feature type="compositionally biased region" description="Polar residues" evidence="19">
    <location>
        <begin position="353"/>
        <end position="376"/>
    </location>
</feature>
<evidence type="ECO:0000256" key="2">
    <source>
        <dbReference type="ARBA" id="ARBA00004413"/>
    </source>
</evidence>
<feature type="compositionally biased region" description="Polar residues" evidence="19">
    <location>
        <begin position="433"/>
        <end position="443"/>
    </location>
</feature>
<dbReference type="SUPFAM" id="SSF50729">
    <property type="entry name" value="PH domain-like"/>
    <property type="match status" value="3"/>
</dbReference>
<reference evidence="23" key="1">
    <citation type="submission" date="2022-03" db="EMBL/GenBank/DDBJ databases">
        <authorList>
            <person name="Martin C."/>
        </authorList>
    </citation>
    <scope>NUCLEOTIDE SEQUENCE</scope>
</reference>
<proteinExistence type="predicted"/>
<feature type="region of interest" description="Disordered" evidence="19">
    <location>
        <begin position="510"/>
        <end position="663"/>
    </location>
</feature>
<evidence type="ECO:0000256" key="12">
    <source>
        <dbReference type="ARBA" id="ARBA00023018"/>
    </source>
</evidence>
<evidence type="ECO:0000256" key="7">
    <source>
        <dbReference type="ARBA" id="ARBA00022475"/>
    </source>
</evidence>
<dbReference type="SUPFAM" id="SSF48065">
    <property type="entry name" value="DBL homology domain (DH-domain)"/>
    <property type="match status" value="1"/>
</dbReference>
<dbReference type="InterPro" id="IPR001849">
    <property type="entry name" value="PH_domain"/>
</dbReference>
<dbReference type="Pfam" id="PF00373">
    <property type="entry name" value="FERM_M"/>
    <property type="match status" value="1"/>
</dbReference>
<dbReference type="PROSITE" id="PS50057">
    <property type="entry name" value="FERM_3"/>
    <property type="match status" value="1"/>
</dbReference>
<keyword evidence="7" id="KW-1003">Cell membrane</keyword>
<dbReference type="CDD" id="cd17098">
    <property type="entry name" value="FERM_F1_FARP1_like"/>
    <property type="match status" value="1"/>
</dbReference>
<dbReference type="InterPro" id="IPR035963">
    <property type="entry name" value="FERM_2"/>
</dbReference>
<evidence type="ECO:0000256" key="5">
    <source>
        <dbReference type="ARBA" id="ARBA00004552"/>
    </source>
</evidence>
<evidence type="ECO:0000256" key="10">
    <source>
        <dbReference type="ARBA" id="ARBA00022658"/>
    </source>
</evidence>
<gene>
    <name evidence="23" type="ORF">OFUS_LOCUS7285</name>
</gene>
<dbReference type="CDD" id="cd01220">
    <property type="entry name" value="PH1_FARP1-like"/>
    <property type="match status" value="1"/>
</dbReference>
<dbReference type="Pfam" id="PF00621">
    <property type="entry name" value="RhoGEF"/>
    <property type="match status" value="1"/>
</dbReference>
<dbReference type="InterPro" id="IPR019748">
    <property type="entry name" value="FERM_central"/>
</dbReference>
<dbReference type="InterPro" id="IPR014352">
    <property type="entry name" value="FERM/acyl-CoA-bd_prot_sf"/>
</dbReference>
<evidence type="ECO:0000256" key="14">
    <source>
        <dbReference type="ARBA" id="ARBA00023273"/>
    </source>
</evidence>
<dbReference type="PRINTS" id="PR00661">
    <property type="entry name" value="ERMFAMILY"/>
</dbReference>
<dbReference type="PANTHER" id="PTHR45858:SF5">
    <property type="entry name" value="MOESIN_EZRIN_RADIXIN HOMOLOG 1"/>
    <property type="match status" value="1"/>
</dbReference>
<dbReference type="Pfam" id="PF09379">
    <property type="entry name" value="FERM_N"/>
    <property type="match status" value="1"/>
</dbReference>
<dbReference type="InterPro" id="IPR018980">
    <property type="entry name" value="FERM_PH-like_C"/>
</dbReference>
<dbReference type="SMART" id="SM00325">
    <property type="entry name" value="RhoGEF"/>
    <property type="match status" value="1"/>
</dbReference>
<dbReference type="SUPFAM" id="SSF54236">
    <property type="entry name" value="Ubiquitin-like"/>
    <property type="match status" value="1"/>
</dbReference>
<dbReference type="InterPro" id="IPR011993">
    <property type="entry name" value="PH-like_dom_sf"/>
</dbReference>
<dbReference type="FunFam" id="2.30.29.30:FF:000046">
    <property type="entry name" value="FERM, RhoGEF and pleckstrin domain-containing protein 1"/>
    <property type="match status" value="1"/>
</dbReference>
<keyword evidence="13" id="KW-0472">Membrane</keyword>
<dbReference type="InterPro" id="IPR051835">
    <property type="entry name" value="RAC1-GEF"/>
</dbReference>
<evidence type="ECO:0000313" key="23">
    <source>
        <dbReference type="EMBL" id="CAH1780618.1"/>
    </source>
</evidence>
<dbReference type="GO" id="GO:0005085">
    <property type="term" value="F:guanyl-nucleotide exchange factor activity"/>
    <property type="evidence" value="ECO:0007669"/>
    <property type="project" value="UniProtKB-KW"/>
</dbReference>
<dbReference type="GO" id="GO:0030175">
    <property type="term" value="C:filopodium"/>
    <property type="evidence" value="ECO:0007669"/>
    <property type="project" value="UniProtKB-SubCell"/>
</dbReference>
<dbReference type="Pfam" id="PF09380">
    <property type="entry name" value="FERM_C"/>
    <property type="match status" value="1"/>
</dbReference>
<dbReference type="InterPro" id="IPR000299">
    <property type="entry name" value="FERM_domain"/>
</dbReference>
<dbReference type="SMART" id="SM01196">
    <property type="entry name" value="FERM_C"/>
    <property type="match status" value="1"/>
</dbReference>
<sequence length="1178" mass="136142">MSADQAGRTPKGKMMGVKVYMLDDQVQTFNVPQKCQGVILYNEVSHRLQLLEADYFDLEYLDEKGICCWLDHEKPLLKQVSAKDPRFRFAVKFYTPDPGLLEEEYTRYLFALQVKRDLASGDIPCSENTAALLASYIVQAELGDFLEEEYVDHTYLSNFKFFKNQSEDLELKIMEYHQGHIGQSPAEADFNLLDTARKVELYGIRMHEAKDHEGVPLTLAVAHMGVLVFQNQTKINTFSWAKIRKLSFKRKKFLIKLHPEGYGYYKDTVEFYFDTRNECKNFWKKCIEHHAFFRCHIVKKLPRNRTRVVSRGSSFRYSGRTQKQLVEYVRENYVKRPAFERSTSARSIASRSYGANKSNTSTLNSNYGHNSTSSGSHILEQSPKETRDTPSVASTRLVEKAEVHDDSSQSASAGSLSEKSPRSQRTKAAVDNTYDSPPSTNKQMVDRKMSAPVFSQLHHPEIEEHELSRSSEVGNIPEILEEDEERTRHPRFRSPAPDYQNISEVAEAMREEAGVRERPTFTTGVQPERSEPIISSPKENGHVSPLPSYSDALEIEQQRSQVQSVTTVTTTTTTSSQRYIQDDDEPEPLPPPPPEPLQEVNSVSPSVARATKITKETVVTTVTRDENERSLPKSRSTTSDKLSAASMGSPVHQHDSEDDGRRKKYPADRAYYIAKELLMTERTYKKDLEVLTVWFRNAASKEDVWPETLMHLMFSHLDPLYEQHCQFLREVEQRLAFWEGKSNAHLNGEYRRIGDVMLNNMEVLQLYINYIEKHEEILNEIQNAQRTNRKFETIYKEFEGQKVCYLPLNTFLLKPAQRLLHYQLILTRLLSHYNNDHNDYRDCYEALQKVKEITSRFEDQVRHLENLQKLVELQRDLVGIDNLVQPIREFIREGCLQKLSRKGYQQRMFFLFSDMLVYTSRTATPTLQFKVHGQLPLRGMIVEENGSKMDVANSFAIYGGNRCLMVAASTQEEKDKWIEDLVEAILKAKEQGDEKIKFQSLKSNASSEGLDSSDLQDDQTAALSGGEKQIQHRANTTMHVCWHRNTSVSIHDHYVAIENQLSGYLLRKFKNSNGWQKLWVVFTNFCLFFYKTFQDDFPLASLPLLGYSVTTPAESDNIHKDYVFKLQFKNHVYFFRAESEYTFERWVETLSSATQSAKRTRLFERLESSQPPNMIYPQ</sequence>
<dbReference type="InterPro" id="IPR019747">
    <property type="entry name" value="FERM_CS"/>
</dbReference>
<keyword evidence="18" id="KW-0175">Coiled coil</keyword>
<dbReference type="AlphaFoldDB" id="A0A8S4NHC4"/>
<feature type="domain" description="DH" evidence="21">
    <location>
        <begin position="669"/>
        <end position="860"/>
    </location>
</feature>
<dbReference type="PRINTS" id="PR00935">
    <property type="entry name" value="BAND41"/>
</dbReference>
<dbReference type="EMBL" id="CAIIXF020000004">
    <property type="protein sequence ID" value="CAH1780618.1"/>
    <property type="molecule type" value="Genomic_DNA"/>
</dbReference>
<dbReference type="CDD" id="cd13235">
    <property type="entry name" value="PH2_FARP1-like"/>
    <property type="match status" value="1"/>
</dbReference>
<dbReference type="GO" id="GO:0005829">
    <property type="term" value="C:cytosol"/>
    <property type="evidence" value="ECO:0007669"/>
    <property type="project" value="UniProtKB-SubCell"/>
</dbReference>
<feature type="compositionally biased region" description="Low complexity" evidence="19">
    <location>
        <begin position="408"/>
        <end position="418"/>
    </location>
</feature>
<evidence type="ECO:0000256" key="19">
    <source>
        <dbReference type="SAM" id="MobiDB-lite"/>
    </source>
</evidence>
<dbReference type="InterPro" id="IPR019749">
    <property type="entry name" value="Band_41_domain"/>
</dbReference>
<keyword evidence="10" id="KW-0344">Guanine-nucleotide releasing factor</keyword>
<dbReference type="InterPro" id="IPR018979">
    <property type="entry name" value="FERM_N"/>
</dbReference>
<dbReference type="PROSITE" id="PS50003">
    <property type="entry name" value="PH_DOMAIN"/>
    <property type="match status" value="2"/>
</dbReference>
<evidence type="ECO:0000259" key="20">
    <source>
        <dbReference type="PROSITE" id="PS50003"/>
    </source>
</evidence>
<dbReference type="Gene3D" id="1.20.80.10">
    <property type="match status" value="1"/>
</dbReference>
<keyword evidence="6" id="KW-0217">Developmental protein</keyword>
<evidence type="ECO:0000259" key="21">
    <source>
        <dbReference type="PROSITE" id="PS50010"/>
    </source>
</evidence>
<evidence type="ECO:0000256" key="8">
    <source>
        <dbReference type="ARBA" id="ARBA00022490"/>
    </source>
</evidence>
<keyword evidence="12" id="KW-0770">Synapse</keyword>
<keyword evidence="14" id="KW-0966">Cell projection</keyword>
<evidence type="ECO:0000256" key="16">
    <source>
        <dbReference type="ARBA" id="ARBA00040395"/>
    </source>
</evidence>
<dbReference type="InterPro" id="IPR041788">
    <property type="entry name" value="FARP1/FARP2/FRMD7_FERM_C"/>
</dbReference>
<dbReference type="PROSITE" id="PS50010">
    <property type="entry name" value="DH_2"/>
    <property type="match status" value="1"/>
</dbReference>
<dbReference type="SMART" id="SM01195">
    <property type="entry name" value="FA"/>
    <property type="match status" value="1"/>
</dbReference>
<feature type="coiled-coil region" evidence="18">
    <location>
        <begin position="767"/>
        <end position="801"/>
    </location>
</feature>
<feature type="compositionally biased region" description="Basic and acidic residues" evidence="19">
    <location>
        <begin position="397"/>
        <end position="407"/>
    </location>
</feature>
<dbReference type="GO" id="GO:0043197">
    <property type="term" value="C:dendritic spine"/>
    <property type="evidence" value="ECO:0007669"/>
    <property type="project" value="UniProtKB-SubCell"/>
</dbReference>
<dbReference type="CDD" id="cd13193">
    <property type="entry name" value="FERM_C_FARP1-like"/>
    <property type="match status" value="1"/>
</dbReference>
<evidence type="ECO:0000256" key="15">
    <source>
        <dbReference type="ARBA" id="ARBA00034102"/>
    </source>
</evidence>
<feature type="domain" description="FERM" evidence="22">
    <location>
        <begin position="15"/>
        <end position="297"/>
    </location>
</feature>
<evidence type="ECO:0000256" key="6">
    <source>
        <dbReference type="ARBA" id="ARBA00022473"/>
    </source>
</evidence>
<dbReference type="OrthoDB" id="9990815at2759"/>
<keyword evidence="9" id="KW-0771">Synaptosome</keyword>
<keyword evidence="24" id="KW-1185">Reference proteome</keyword>
<organism evidence="23 24">
    <name type="scientific">Owenia fusiformis</name>
    <name type="common">Polychaete worm</name>
    <dbReference type="NCBI Taxonomy" id="6347"/>
    <lineage>
        <taxon>Eukaryota</taxon>
        <taxon>Metazoa</taxon>
        <taxon>Spiralia</taxon>
        <taxon>Lophotrochozoa</taxon>
        <taxon>Annelida</taxon>
        <taxon>Polychaeta</taxon>
        <taxon>Sedentaria</taxon>
        <taxon>Canalipalpata</taxon>
        <taxon>Sabellida</taxon>
        <taxon>Oweniida</taxon>
        <taxon>Oweniidae</taxon>
        <taxon>Owenia</taxon>
    </lineage>
</organism>
<keyword evidence="11" id="KW-0677">Repeat</keyword>
<keyword evidence="8" id="KW-0963">Cytoplasm</keyword>
<evidence type="ECO:0000256" key="4">
    <source>
        <dbReference type="ARBA" id="ARBA00004514"/>
    </source>
</evidence>
<dbReference type="PROSITE" id="PS00660">
    <property type="entry name" value="FERM_1"/>
    <property type="match status" value="1"/>
</dbReference>
<dbReference type="FunFam" id="2.30.29.30:FF:000002">
    <property type="entry name" value="Band 4.1-like protein 5 isoform 1"/>
    <property type="match status" value="1"/>
</dbReference>
<name>A0A8S4NHC4_OWEFU</name>
<dbReference type="GO" id="GO:0005886">
    <property type="term" value="C:plasma membrane"/>
    <property type="evidence" value="ECO:0007669"/>
    <property type="project" value="UniProtKB-SubCell"/>
</dbReference>
<feature type="domain" description="PH" evidence="20">
    <location>
        <begin position="1058"/>
        <end position="1155"/>
    </location>
</feature>
<dbReference type="SMART" id="SM00233">
    <property type="entry name" value="PH"/>
    <property type="match status" value="2"/>
</dbReference>
<evidence type="ECO:0000256" key="3">
    <source>
        <dbReference type="ARBA" id="ARBA00004486"/>
    </source>
</evidence>
<dbReference type="InterPro" id="IPR000798">
    <property type="entry name" value="Ez/rad/moesin-like"/>
</dbReference>
<evidence type="ECO:0000256" key="1">
    <source>
        <dbReference type="ARBA" id="ARBA00004279"/>
    </source>
</evidence>
<comment type="caution">
    <text evidence="23">The sequence shown here is derived from an EMBL/GenBank/DDBJ whole genome shotgun (WGS) entry which is preliminary data.</text>
</comment>